<evidence type="ECO:0000256" key="3">
    <source>
        <dbReference type="ARBA" id="ARBA00022737"/>
    </source>
</evidence>
<comment type="subcellular location">
    <subcellularLocation>
        <location evidence="1">Secreted</location>
    </subcellularLocation>
</comment>
<dbReference type="Pfam" id="PF24354">
    <property type="entry name" value="NDNF_N"/>
    <property type="match status" value="1"/>
</dbReference>
<evidence type="ECO:0000313" key="8">
    <source>
        <dbReference type="WBParaSite" id="Pan_g7936.t1"/>
    </source>
</evidence>
<dbReference type="InterPro" id="IPR045805">
    <property type="entry name" value="NDNF_C"/>
</dbReference>
<accession>A0A7E4W6H3</accession>
<feature type="signal peptide" evidence="4">
    <location>
        <begin position="1"/>
        <end position="20"/>
    </location>
</feature>
<evidence type="ECO:0000313" key="7">
    <source>
        <dbReference type="Proteomes" id="UP000492821"/>
    </source>
</evidence>
<dbReference type="GO" id="GO:0005576">
    <property type="term" value="C:extracellular region"/>
    <property type="evidence" value="ECO:0007669"/>
    <property type="project" value="UniProtKB-SubCell"/>
</dbReference>
<evidence type="ECO:0000256" key="4">
    <source>
        <dbReference type="SAM" id="SignalP"/>
    </source>
</evidence>
<reference evidence="7" key="1">
    <citation type="journal article" date="2013" name="Genetics">
        <title>The draft genome and transcriptome of Panagrellus redivivus are shaped by the harsh demands of a free-living lifestyle.</title>
        <authorList>
            <person name="Srinivasan J."/>
            <person name="Dillman A.R."/>
            <person name="Macchietto M.G."/>
            <person name="Heikkinen L."/>
            <person name="Lakso M."/>
            <person name="Fracchia K.M."/>
            <person name="Antoshechkin I."/>
            <person name="Mortazavi A."/>
            <person name="Wong G."/>
            <person name="Sternberg P.W."/>
        </authorList>
    </citation>
    <scope>NUCLEOTIDE SEQUENCE [LARGE SCALE GENOMIC DNA]</scope>
    <source>
        <strain evidence="7">MT8872</strain>
    </source>
</reference>
<evidence type="ECO:0000259" key="5">
    <source>
        <dbReference type="Pfam" id="PF19433"/>
    </source>
</evidence>
<name>A0A7E4W6H3_PANRE</name>
<dbReference type="PANTHER" id="PTHR14619:SF3">
    <property type="entry name" value="PROTEIN NDNF"/>
    <property type="match status" value="1"/>
</dbReference>
<dbReference type="AlphaFoldDB" id="A0A7E4W6H3"/>
<dbReference type="WBParaSite" id="Pan_g7936.t1">
    <property type="protein sequence ID" value="Pan_g7936.t1"/>
    <property type="gene ID" value="Pan_g7936"/>
</dbReference>
<keyword evidence="7" id="KW-1185">Reference proteome</keyword>
<proteinExistence type="predicted"/>
<keyword evidence="2" id="KW-0964">Secreted</keyword>
<dbReference type="InterPro" id="IPR019326">
    <property type="entry name" value="NDNF"/>
</dbReference>
<evidence type="ECO:0000256" key="2">
    <source>
        <dbReference type="ARBA" id="ARBA00022525"/>
    </source>
</evidence>
<dbReference type="PANTHER" id="PTHR14619">
    <property type="entry name" value="NEURON-DERIVED NEUROTROPHIC FACTOR"/>
    <property type="match status" value="1"/>
</dbReference>
<reference evidence="8" key="2">
    <citation type="submission" date="2020-10" db="UniProtKB">
        <authorList>
            <consortium name="WormBaseParasite"/>
        </authorList>
    </citation>
    <scope>IDENTIFICATION</scope>
</reference>
<organism evidence="7 8">
    <name type="scientific">Panagrellus redivivus</name>
    <name type="common">Microworm</name>
    <dbReference type="NCBI Taxonomy" id="6233"/>
    <lineage>
        <taxon>Eukaryota</taxon>
        <taxon>Metazoa</taxon>
        <taxon>Ecdysozoa</taxon>
        <taxon>Nematoda</taxon>
        <taxon>Chromadorea</taxon>
        <taxon>Rhabditida</taxon>
        <taxon>Tylenchina</taxon>
        <taxon>Panagrolaimomorpha</taxon>
        <taxon>Panagrolaimoidea</taxon>
        <taxon>Panagrolaimidae</taxon>
        <taxon>Panagrellus</taxon>
    </lineage>
</organism>
<sequence>MAVFFTFSLFLTFLLYTVECATTIQIERVPHLNLDDGVEHAIRLTKGQSSIFYFHFPERKLPLFMHVTPCGAQVYWRLYAPNHQAYQPPNVHPNSYQFNDLLHVRIPPLVDFPHPVENDRMVLLGGQADERRMHYFNNAIDADFVMLNLSAVEDTTVRVFMTTSQTLLEKQYPPLPRNSVMEHDIYNDHDHFLLYNIRFRWQIPKIIQQMNDLSQTLNRYKYCILLTKTPLYTMCPGKNVINEAEHCVNQTTNEVVVKKLKSRGQLYATLFIRDAFSQSTSALRPIEIKLPIDPIDEEINLRKRLIRKEDEITVNQLHDGVVDEWVMPPIRHDIRNYDFVVPKSANPVHVQVVVRVCAGSVEIRIDKNGRRIKSFSHVSGSTRRFVILNNNDEVIRIQILNHRNKPSAFDIWASTHPELNPFPQLPDDANLHAQSGKCNSADLQFYRVPDVHVAYCLYMERVNFQSIMYTKSLNASEQCWPSRSPGELVTCFEEDRDADTERAKEELIHMTVPDLRPDTTYRFVLTVISMGKPYPRELKYKSQSVKTAAAC</sequence>
<evidence type="ECO:0000259" key="6">
    <source>
        <dbReference type="Pfam" id="PF24354"/>
    </source>
</evidence>
<dbReference type="InterPro" id="IPR056225">
    <property type="entry name" value="NDNF_N"/>
</dbReference>
<keyword evidence="4" id="KW-0732">Signal</keyword>
<evidence type="ECO:0000256" key="1">
    <source>
        <dbReference type="ARBA" id="ARBA00004613"/>
    </source>
</evidence>
<protein>
    <submittedName>
        <fullName evidence="8">NDNF_C domain-containing protein</fullName>
    </submittedName>
</protein>
<keyword evidence="3" id="KW-0677">Repeat</keyword>
<feature type="domain" description="Protein NDNF C-terminal" evidence="5">
    <location>
        <begin position="381"/>
        <end position="551"/>
    </location>
</feature>
<feature type="domain" description="Neuron-derived neurotrophic factor N-terminal" evidence="6">
    <location>
        <begin position="30"/>
        <end position="168"/>
    </location>
</feature>
<dbReference type="Proteomes" id="UP000492821">
    <property type="component" value="Unassembled WGS sequence"/>
</dbReference>
<feature type="chain" id="PRO_5028804372" evidence="4">
    <location>
        <begin position="21"/>
        <end position="551"/>
    </location>
</feature>
<dbReference type="Pfam" id="PF19433">
    <property type="entry name" value="NDNF_C"/>
    <property type="match status" value="1"/>
</dbReference>